<evidence type="ECO:0000313" key="2">
    <source>
        <dbReference type="EMBL" id="OQR87655.1"/>
    </source>
</evidence>
<feature type="region of interest" description="Disordered" evidence="1">
    <location>
        <begin position="608"/>
        <end position="631"/>
    </location>
</feature>
<evidence type="ECO:0000313" key="3">
    <source>
        <dbReference type="Proteomes" id="UP000243579"/>
    </source>
</evidence>
<keyword evidence="3" id="KW-1185">Reference proteome</keyword>
<dbReference type="EMBL" id="JNBR01001429">
    <property type="protein sequence ID" value="OQR87655.1"/>
    <property type="molecule type" value="Genomic_DNA"/>
</dbReference>
<organism evidence="2 3">
    <name type="scientific">Achlya hypogyna</name>
    <name type="common">Oomycete</name>
    <name type="synonym">Protoachlya hypogyna</name>
    <dbReference type="NCBI Taxonomy" id="1202772"/>
    <lineage>
        <taxon>Eukaryota</taxon>
        <taxon>Sar</taxon>
        <taxon>Stramenopiles</taxon>
        <taxon>Oomycota</taxon>
        <taxon>Saprolegniomycetes</taxon>
        <taxon>Saprolegniales</taxon>
        <taxon>Achlyaceae</taxon>
        <taxon>Achlya</taxon>
    </lineage>
</organism>
<sequence>MTPSLLESISNHDVYEEPVAENRSAVEDTSAVDYLPTVHVDTATRKLVLEMYHRLQQVGTAEGPTPASLLQLLKDTRVLPYIVSQGQFESARLYMGQASLTPHQLFTVLERWCTDNEHFCSVCPVLADRSSERVEAFVSRMQGDISSRRQKEREAQARQQALAETDALLPSPPPLLAKGTVHILKKNGWLQASPKACIERLLADHALHQRAHDQLRQQSASVDAKTGRPLFRPHINKSTMQRSGDVCIDLYSQAKVSAERRAHRRSQQEQSAQLRATQALHMNATSLKVYRKRLFREVDVLLSLVPSDDDSLSKDQLLHVLGYFGTFASREPFEPPAGVVPMTWATDVAIDQNRVWQQVHAQVTSVPILKQWLYEIILTPAELTSSIKKQLRRQYLARDRYTKLSGGNEAASPKSTPKRTQTYSLHGHVVSASKLDPTLERQRELEAKLQWLREEKAARDMAECTFSPSLRQPPSEVQRSPTPSAKPAQVDSPEAAARRLYEQGLEQKRERDELVQAAKLAKQAELDLAMAPTLGSPGPAERLEAFQSMPPPKPIAAYDKAVATLRRGHAERAWRKAKSEAPVALHLDVAKCRSEDGRHTVAQPFHFESKAPKRLHSPRTVRQHRSPPPNDHVRVQIHLSPTQAHTLDVYADSNIPLLVDALAAQYHVRFPTIGRILTSSLEPHQSDRLAALLASPDDAGLDAPEDDPPLLSRLDLDFTHI</sequence>
<proteinExistence type="predicted"/>
<feature type="compositionally biased region" description="Polar residues" evidence="1">
    <location>
        <begin position="466"/>
        <end position="483"/>
    </location>
</feature>
<evidence type="ECO:0000256" key="1">
    <source>
        <dbReference type="SAM" id="MobiDB-lite"/>
    </source>
</evidence>
<feature type="region of interest" description="Disordered" evidence="1">
    <location>
        <begin position="465"/>
        <end position="494"/>
    </location>
</feature>
<dbReference type="Proteomes" id="UP000243579">
    <property type="component" value="Unassembled WGS sequence"/>
</dbReference>
<dbReference type="AlphaFoldDB" id="A0A1V9YPJ7"/>
<comment type="caution">
    <text evidence="2">The sequence shown here is derived from an EMBL/GenBank/DDBJ whole genome shotgun (WGS) entry which is preliminary data.</text>
</comment>
<name>A0A1V9YPJ7_ACHHY</name>
<feature type="compositionally biased region" description="Basic residues" evidence="1">
    <location>
        <begin position="612"/>
        <end position="625"/>
    </location>
</feature>
<reference evidence="2 3" key="1">
    <citation type="journal article" date="2014" name="Genome Biol. Evol.">
        <title>The secreted proteins of Achlya hypogyna and Thraustotheca clavata identify the ancestral oomycete secretome and reveal gene acquisitions by horizontal gene transfer.</title>
        <authorList>
            <person name="Misner I."/>
            <person name="Blouin N."/>
            <person name="Leonard G."/>
            <person name="Richards T.A."/>
            <person name="Lane C.E."/>
        </authorList>
    </citation>
    <scope>NUCLEOTIDE SEQUENCE [LARGE SCALE GENOMIC DNA]</scope>
    <source>
        <strain evidence="2 3">ATCC 48635</strain>
    </source>
</reference>
<dbReference type="OrthoDB" id="10360733at2759"/>
<protein>
    <submittedName>
        <fullName evidence="2">Uncharacterized protein</fullName>
    </submittedName>
</protein>
<gene>
    <name evidence="2" type="ORF">ACHHYP_08406</name>
</gene>
<accession>A0A1V9YPJ7</accession>